<dbReference type="AlphaFoldDB" id="A0A6V7NFP3"/>
<gene>
    <name evidence="3" type="ORF">CB5_LOCUS592</name>
</gene>
<evidence type="ECO:0000256" key="1">
    <source>
        <dbReference type="SAM" id="MobiDB-lite"/>
    </source>
</evidence>
<dbReference type="Gene3D" id="1.20.1280.50">
    <property type="match status" value="1"/>
</dbReference>
<feature type="domain" description="F-box" evidence="2">
    <location>
        <begin position="18"/>
        <end position="56"/>
    </location>
</feature>
<dbReference type="InterPro" id="IPR044809">
    <property type="entry name" value="AUF1-like"/>
</dbReference>
<evidence type="ECO:0000313" key="3">
    <source>
        <dbReference type="EMBL" id="CAD1817381.1"/>
    </source>
</evidence>
<evidence type="ECO:0000259" key="2">
    <source>
        <dbReference type="Pfam" id="PF12937"/>
    </source>
</evidence>
<feature type="region of interest" description="Disordered" evidence="1">
    <location>
        <begin position="108"/>
        <end position="154"/>
    </location>
</feature>
<accession>A0A6V7NFP3</accession>
<dbReference type="InterPro" id="IPR001810">
    <property type="entry name" value="F-box_dom"/>
</dbReference>
<reference evidence="3" key="1">
    <citation type="submission" date="2020-07" db="EMBL/GenBank/DDBJ databases">
        <authorList>
            <person name="Lin J."/>
        </authorList>
    </citation>
    <scope>NUCLEOTIDE SEQUENCE</scope>
</reference>
<dbReference type="InterPro" id="IPR036047">
    <property type="entry name" value="F-box-like_dom_sf"/>
</dbReference>
<proteinExistence type="predicted"/>
<sequence length="154" mass="16745">MHPKARIHADPSLEMDQFDRLPDSLILLILNKLADVRSLGRCLAVSKRFNVLAPLVHDIYIKIDRVVTVDGDSDEALNSSTPKPRNLFSHFLKLMAFTLLKPFHHLRGPNGGASPSSPSSPTIPLPKCSGTSPMSGTSESSSLPEMSGPRKGFC</sequence>
<dbReference type="PANTHER" id="PTHR31215">
    <property type="entry name" value="OS05G0510400 PROTEIN-RELATED"/>
    <property type="match status" value="1"/>
</dbReference>
<dbReference type="SUPFAM" id="SSF81383">
    <property type="entry name" value="F-box domain"/>
    <property type="match status" value="1"/>
</dbReference>
<organism evidence="3">
    <name type="scientific">Ananas comosus var. bracteatus</name>
    <name type="common">red pineapple</name>
    <dbReference type="NCBI Taxonomy" id="296719"/>
    <lineage>
        <taxon>Eukaryota</taxon>
        <taxon>Viridiplantae</taxon>
        <taxon>Streptophyta</taxon>
        <taxon>Embryophyta</taxon>
        <taxon>Tracheophyta</taxon>
        <taxon>Spermatophyta</taxon>
        <taxon>Magnoliopsida</taxon>
        <taxon>Liliopsida</taxon>
        <taxon>Poales</taxon>
        <taxon>Bromeliaceae</taxon>
        <taxon>Bromelioideae</taxon>
        <taxon>Ananas</taxon>
    </lineage>
</organism>
<name>A0A6V7NFP3_ANACO</name>
<dbReference type="CDD" id="cd09917">
    <property type="entry name" value="F-box_SF"/>
    <property type="match status" value="1"/>
</dbReference>
<dbReference type="Pfam" id="PF12937">
    <property type="entry name" value="F-box-like"/>
    <property type="match status" value="1"/>
</dbReference>
<feature type="compositionally biased region" description="Low complexity" evidence="1">
    <location>
        <begin position="114"/>
        <end position="147"/>
    </location>
</feature>
<dbReference type="EMBL" id="LR862129">
    <property type="protein sequence ID" value="CAD1817381.1"/>
    <property type="molecule type" value="Genomic_DNA"/>
</dbReference>
<protein>
    <recommendedName>
        <fullName evidence="2">F-box domain-containing protein</fullName>
    </recommendedName>
</protein>